<dbReference type="EMBL" id="AZBU02000008">
    <property type="protein sequence ID" value="TKR68483.1"/>
    <property type="molecule type" value="Genomic_DNA"/>
</dbReference>
<accession>A0A4U5MHQ6</accession>
<feature type="compositionally biased region" description="Polar residues" evidence="1">
    <location>
        <begin position="70"/>
        <end position="80"/>
    </location>
</feature>
<organism evidence="2 3">
    <name type="scientific">Steinernema carpocapsae</name>
    <name type="common">Entomopathogenic nematode</name>
    <dbReference type="NCBI Taxonomy" id="34508"/>
    <lineage>
        <taxon>Eukaryota</taxon>
        <taxon>Metazoa</taxon>
        <taxon>Ecdysozoa</taxon>
        <taxon>Nematoda</taxon>
        <taxon>Chromadorea</taxon>
        <taxon>Rhabditida</taxon>
        <taxon>Tylenchina</taxon>
        <taxon>Panagrolaimomorpha</taxon>
        <taxon>Strongyloidoidea</taxon>
        <taxon>Steinernematidae</taxon>
        <taxon>Steinernema</taxon>
    </lineage>
</organism>
<evidence type="ECO:0000313" key="2">
    <source>
        <dbReference type="EMBL" id="TKR68483.1"/>
    </source>
</evidence>
<name>A0A4U5MHQ6_STECR</name>
<comment type="caution">
    <text evidence="2">The sequence shown here is derived from an EMBL/GenBank/DDBJ whole genome shotgun (WGS) entry which is preliminary data.</text>
</comment>
<protein>
    <submittedName>
        <fullName evidence="2">Uncharacterized protein</fullName>
    </submittedName>
</protein>
<dbReference type="Proteomes" id="UP000298663">
    <property type="component" value="Unassembled WGS sequence"/>
</dbReference>
<proteinExistence type="predicted"/>
<gene>
    <name evidence="2" type="ORF">L596_024462</name>
</gene>
<evidence type="ECO:0000313" key="3">
    <source>
        <dbReference type="Proteomes" id="UP000298663"/>
    </source>
</evidence>
<sequence length="101" mass="10955">MLKLTGPCARFQLQTTSRIVALTGGSSLSTHSSLFNLQIQPKHFPVAISPYEKPVPDNKTHSQTPLPPTTVISKDTTNIGPVGQSSGQSHLFLWNLSVFLL</sequence>
<dbReference type="AlphaFoldDB" id="A0A4U5MHQ6"/>
<keyword evidence="3" id="KW-1185">Reference proteome</keyword>
<feature type="region of interest" description="Disordered" evidence="1">
    <location>
        <begin position="50"/>
        <end position="80"/>
    </location>
</feature>
<reference evidence="2 3" key="1">
    <citation type="journal article" date="2015" name="Genome Biol.">
        <title>Comparative genomics of Steinernema reveals deeply conserved gene regulatory networks.</title>
        <authorList>
            <person name="Dillman A.R."/>
            <person name="Macchietto M."/>
            <person name="Porter C.F."/>
            <person name="Rogers A."/>
            <person name="Williams B."/>
            <person name="Antoshechkin I."/>
            <person name="Lee M.M."/>
            <person name="Goodwin Z."/>
            <person name="Lu X."/>
            <person name="Lewis E.E."/>
            <person name="Goodrich-Blair H."/>
            <person name="Stock S.P."/>
            <person name="Adams B.J."/>
            <person name="Sternberg P.W."/>
            <person name="Mortazavi A."/>
        </authorList>
    </citation>
    <scope>NUCLEOTIDE SEQUENCE [LARGE SCALE GENOMIC DNA]</scope>
    <source>
        <strain evidence="2 3">ALL</strain>
    </source>
</reference>
<reference evidence="2 3" key="2">
    <citation type="journal article" date="2019" name="G3 (Bethesda)">
        <title>Hybrid Assembly of the Genome of the Entomopathogenic Nematode Steinernema carpocapsae Identifies the X-Chromosome.</title>
        <authorList>
            <person name="Serra L."/>
            <person name="Macchietto M."/>
            <person name="Macias-Munoz A."/>
            <person name="McGill C.J."/>
            <person name="Rodriguez I.M."/>
            <person name="Rodriguez B."/>
            <person name="Murad R."/>
            <person name="Mortazavi A."/>
        </authorList>
    </citation>
    <scope>NUCLEOTIDE SEQUENCE [LARGE SCALE GENOMIC DNA]</scope>
    <source>
        <strain evidence="2 3">ALL</strain>
    </source>
</reference>
<evidence type="ECO:0000256" key="1">
    <source>
        <dbReference type="SAM" id="MobiDB-lite"/>
    </source>
</evidence>